<feature type="compositionally biased region" description="Pro residues" evidence="6">
    <location>
        <begin position="288"/>
        <end position="300"/>
    </location>
</feature>
<evidence type="ECO:0000256" key="6">
    <source>
        <dbReference type="SAM" id="MobiDB-lite"/>
    </source>
</evidence>
<dbReference type="GO" id="GO:0061630">
    <property type="term" value="F:ubiquitin protein ligase activity"/>
    <property type="evidence" value="ECO:0007669"/>
    <property type="project" value="TreeGrafter"/>
</dbReference>
<dbReference type="PROSITE" id="PS51065">
    <property type="entry name" value="NHR"/>
    <property type="match status" value="1"/>
</dbReference>
<evidence type="ECO:0000256" key="2">
    <source>
        <dbReference type="ARBA" id="ARBA00022737"/>
    </source>
</evidence>
<dbReference type="Pfam" id="PF13920">
    <property type="entry name" value="zf-C3HC4_3"/>
    <property type="match status" value="1"/>
</dbReference>
<comment type="caution">
    <text evidence="9">The sequence shown here is derived from an EMBL/GenBank/DDBJ whole genome shotgun (WGS) entry which is preliminary data.</text>
</comment>
<feature type="region of interest" description="Disordered" evidence="6">
    <location>
        <begin position="261"/>
        <end position="301"/>
    </location>
</feature>
<dbReference type="InterPro" id="IPR043136">
    <property type="entry name" value="B30.2/SPRY_sf"/>
</dbReference>
<dbReference type="SMART" id="SM00588">
    <property type="entry name" value="NEUZ"/>
    <property type="match status" value="1"/>
</dbReference>
<reference evidence="10" key="1">
    <citation type="submission" date="2022-10" db="EMBL/GenBank/DDBJ databases">
        <title>Genome assembly of Pristionchus species.</title>
        <authorList>
            <person name="Yoshida K."/>
            <person name="Sommer R.J."/>
        </authorList>
    </citation>
    <scope>NUCLEOTIDE SEQUENCE [LARGE SCALE GENOMIC DNA]</scope>
    <source>
        <strain evidence="10">RS5460</strain>
    </source>
</reference>
<dbReference type="Proteomes" id="UP001328107">
    <property type="component" value="Unassembled WGS sequence"/>
</dbReference>
<dbReference type="CDD" id="cd16647">
    <property type="entry name" value="mRING-HC-C3HC5_NEU1"/>
    <property type="match status" value="1"/>
</dbReference>
<dbReference type="AlphaFoldDB" id="A0AAN5IBS2"/>
<feature type="compositionally biased region" description="Polar residues" evidence="6">
    <location>
        <begin position="210"/>
        <end position="241"/>
    </location>
</feature>
<dbReference type="Pfam" id="PF07177">
    <property type="entry name" value="Neuralized"/>
    <property type="match status" value="1"/>
</dbReference>
<organism evidence="9 10">
    <name type="scientific">Pristionchus mayeri</name>
    <dbReference type="NCBI Taxonomy" id="1317129"/>
    <lineage>
        <taxon>Eukaryota</taxon>
        <taxon>Metazoa</taxon>
        <taxon>Ecdysozoa</taxon>
        <taxon>Nematoda</taxon>
        <taxon>Chromadorea</taxon>
        <taxon>Rhabditida</taxon>
        <taxon>Rhabditina</taxon>
        <taxon>Diplogasteromorpha</taxon>
        <taxon>Diplogasteroidea</taxon>
        <taxon>Neodiplogasteridae</taxon>
        <taxon>Pristionchus</taxon>
    </lineage>
</organism>
<keyword evidence="3 5" id="KW-0863">Zinc-finger</keyword>
<dbReference type="EMBL" id="BTRK01000006">
    <property type="protein sequence ID" value="GMR56956.1"/>
    <property type="molecule type" value="Genomic_DNA"/>
</dbReference>
<dbReference type="InterPro" id="IPR001841">
    <property type="entry name" value="Znf_RING"/>
</dbReference>
<keyword evidence="1" id="KW-0479">Metal-binding</keyword>
<evidence type="ECO:0000256" key="3">
    <source>
        <dbReference type="ARBA" id="ARBA00022771"/>
    </source>
</evidence>
<keyword evidence="10" id="KW-1185">Reference proteome</keyword>
<dbReference type="Gene3D" id="3.30.40.10">
    <property type="entry name" value="Zinc/RING finger domain, C3HC4 (zinc finger)"/>
    <property type="match status" value="1"/>
</dbReference>
<dbReference type="InterPro" id="IPR013083">
    <property type="entry name" value="Znf_RING/FYVE/PHD"/>
</dbReference>
<feature type="domain" description="NHR" evidence="8">
    <location>
        <begin position="15"/>
        <end position="170"/>
    </location>
</feature>
<dbReference type="PROSITE" id="PS50089">
    <property type="entry name" value="ZF_RING_2"/>
    <property type="match status" value="1"/>
</dbReference>
<evidence type="ECO:0000256" key="1">
    <source>
        <dbReference type="ARBA" id="ARBA00022723"/>
    </source>
</evidence>
<evidence type="ECO:0000256" key="5">
    <source>
        <dbReference type="PROSITE-ProRule" id="PRU00175"/>
    </source>
</evidence>
<evidence type="ECO:0000313" key="9">
    <source>
        <dbReference type="EMBL" id="GMR56956.1"/>
    </source>
</evidence>
<gene>
    <name evidence="9" type="ORF">PMAYCL1PPCAC_27151</name>
</gene>
<feature type="compositionally biased region" description="Low complexity" evidence="6">
    <location>
        <begin position="269"/>
        <end position="285"/>
    </location>
</feature>
<sequence>RLRADQEPSSQRRTKLKFHSIHGVNIVREQSGSRVARTKSFGDGIAFSNRPIAIDELVSIRQTEVSDAWSGVLRVGLTSTDPATLRSRDLPQTVFPAWASKSGFWLRTLPDRYARQDCLLQFSLASSGVISYTVNGRSKGTFMESIDTTDPLWVVVDLYGKAKAIEFESVDLSPPTRDARQVLFAEQPVHSVQREFATRLRVASPPARPTPTNNSIFSSQAGGTNVTVTASLPPSRPTTSFVRPPSLRSLSIFGFTLGGGGGTAERAARAPSTTASTPTSSNSRPRPGRLPPIPNIPAPDTPLTLRRAFISRVAAPGAGDEEASRPPAAVMSSAAPAAAASMREELARLCYRSLSNFGDVVATNEEYMRLDRDLQAAATAQPQTTSSASSLASLAATALVRSSPPSSSQMTSATRANQPSPSSSRRCDDCAICMEAEVNAVIYRCGHMCACYDCAMKIKREGQGCPICRKPMIDVIKTYKS</sequence>
<feature type="region of interest" description="Disordered" evidence="6">
    <location>
        <begin position="402"/>
        <end position="426"/>
    </location>
</feature>
<feature type="region of interest" description="Disordered" evidence="6">
    <location>
        <begin position="204"/>
        <end position="243"/>
    </location>
</feature>
<dbReference type="InterPro" id="IPR006573">
    <property type="entry name" value="NHR_dom"/>
</dbReference>
<name>A0AAN5IBS2_9BILA</name>
<proteinExistence type="predicted"/>
<protein>
    <submittedName>
        <fullName evidence="9">Uncharacterized protein</fullName>
    </submittedName>
</protein>
<keyword evidence="4" id="KW-0862">Zinc</keyword>
<accession>A0AAN5IBS2</accession>
<dbReference type="SMART" id="SM00184">
    <property type="entry name" value="RING"/>
    <property type="match status" value="1"/>
</dbReference>
<dbReference type="FunFam" id="2.60.120.920:FF:000005">
    <property type="entry name" value="Putative E3 ubiquitin-protein ligase NEURL1B"/>
    <property type="match status" value="1"/>
</dbReference>
<feature type="domain" description="RING-type" evidence="7">
    <location>
        <begin position="430"/>
        <end position="469"/>
    </location>
</feature>
<feature type="compositionally biased region" description="Polar residues" evidence="6">
    <location>
        <begin position="409"/>
        <end position="424"/>
    </location>
</feature>
<evidence type="ECO:0000259" key="8">
    <source>
        <dbReference type="PROSITE" id="PS51065"/>
    </source>
</evidence>
<evidence type="ECO:0000256" key="4">
    <source>
        <dbReference type="ARBA" id="ARBA00022833"/>
    </source>
</evidence>
<dbReference type="PANTHER" id="PTHR12429">
    <property type="entry name" value="NEURALIZED"/>
    <property type="match status" value="1"/>
</dbReference>
<dbReference type="SUPFAM" id="SSF57850">
    <property type="entry name" value="RING/U-box"/>
    <property type="match status" value="1"/>
</dbReference>
<feature type="non-terminal residue" evidence="9">
    <location>
        <position position="1"/>
    </location>
</feature>
<evidence type="ECO:0000313" key="10">
    <source>
        <dbReference type="Proteomes" id="UP001328107"/>
    </source>
</evidence>
<dbReference type="PANTHER" id="PTHR12429:SF6">
    <property type="entry name" value="PROTEIN NEURALIZED"/>
    <property type="match status" value="1"/>
</dbReference>
<dbReference type="Gene3D" id="2.60.120.920">
    <property type="match status" value="1"/>
</dbReference>
<dbReference type="InterPro" id="IPR037962">
    <property type="entry name" value="Neuralized"/>
</dbReference>
<evidence type="ECO:0000259" key="7">
    <source>
        <dbReference type="PROSITE" id="PS50089"/>
    </source>
</evidence>
<dbReference type="GO" id="GO:0008270">
    <property type="term" value="F:zinc ion binding"/>
    <property type="evidence" value="ECO:0007669"/>
    <property type="project" value="UniProtKB-KW"/>
</dbReference>
<keyword evidence="2" id="KW-0677">Repeat</keyword>